<evidence type="ECO:0000256" key="2">
    <source>
        <dbReference type="SAM" id="SignalP"/>
    </source>
</evidence>
<dbReference type="PANTHER" id="PTHR22933:SF43">
    <property type="entry name" value="LP10131P"/>
    <property type="match status" value="1"/>
</dbReference>
<dbReference type="Proteomes" id="UP001142055">
    <property type="component" value="Chromosome 4"/>
</dbReference>
<accession>A0A9Q0LYT8</accession>
<feature type="domain" description="Chitin-binding type-2" evidence="3">
    <location>
        <begin position="486"/>
        <end position="546"/>
    </location>
</feature>
<feature type="region of interest" description="Disordered" evidence="1">
    <location>
        <begin position="265"/>
        <end position="311"/>
    </location>
</feature>
<keyword evidence="2" id="KW-0732">Signal</keyword>
<name>A0A9Q0LYT8_BLOTA</name>
<evidence type="ECO:0000256" key="1">
    <source>
        <dbReference type="SAM" id="MobiDB-lite"/>
    </source>
</evidence>
<dbReference type="SUPFAM" id="SSF57625">
    <property type="entry name" value="Invertebrate chitin-binding proteins"/>
    <property type="match status" value="1"/>
</dbReference>
<organism evidence="4 5">
    <name type="scientific">Blomia tropicalis</name>
    <name type="common">Mite</name>
    <dbReference type="NCBI Taxonomy" id="40697"/>
    <lineage>
        <taxon>Eukaryota</taxon>
        <taxon>Metazoa</taxon>
        <taxon>Ecdysozoa</taxon>
        <taxon>Arthropoda</taxon>
        <taxon>Chelicerata</taxon>
        <taxon>Arachnida</taxon>
        <taxon>Acari</taxon>
        <taxon>Acariformes</taxon>
        <taxon>Sarcoptiformes</taxon>
        <taxon>Astigmata</taxon>
        <taxon>Glycyphagoidea</taxon>
        <taxon>Echimyopodidae</taxon>
        <taxon>Blomia</taxon>
    </lineage>
</organism>
<feature type="chain" id="PRO_5040501534" description="Chitin-binding type-2 domain-containing protein" evidence="2">
    <location>
        <begin position="34"/>
        <end position="571"/>
    </location>
</feature>
<comment type="caution">
    <text evidence="4">The sequence shown here is derived from an EMBL/GenBank/DDBJ whole genome shotgun (WGS) entry which is preliminary data.</text>
</comment>
<feature type="region of interest" description="Disordered" evidence="1">
    <location>
        <begin position="338"/>
        <end position="421"/>
    </location>
</feature>
<protein>
    <recommendedName>
        <fullName evidence="3">Chitin-binding type-2 domain-containing protein</fullName>
    </recommendedName>
</protein>
<dbReference type="GO" id="GO:0005576">
    <property type="term" value="C:extracellular region"/>
    <property type="evidence" value="ECO:0007669"/>
    <property type="project" value="InterPro"/>
</dbReference>
<dbReference type="AlphaFoldDB" id="A0A9Q0LYT8"/>
<dbReference type="EMBL" id="JAPWDV010000004">
    <property type="protein sequence ID" value="KAJ6215686.1"/>
    <property type="molecule type" value="Genomic_DNA"/>
</dbReference>
<dbReference type="Pfam" id="PF01607">
    <property type="entry name" value="CBM_14"/>
    <property type="match status" value="1"/>
</dbReference>
<dbReference type="GO" id="GO:0008061">
    <property type="term" value="F:chitin binding"/>
    <property type="evidence" value="ECO:0007669"/>
    <property type="project" value="InterPro"/>
</dbReference>
<dbReference type="SMART" id="SM00494">
    <property type="entry name" value="ChtBD2"/>
    <property type="match status" value="1"/>
</dbReference>
<proteinExistence type="predicted"/>
<evidence type="ECO:0000313" key="5">
    <source>
        <dbReference type="Proteomes" id="UP001142055"/>
    </source>
</evidence>
<reference evidence="4" key="1">
    <citation type="submission" date="2022-12" db="EMBL/GenBank/DDBJ databases">
        <title>Genome assemblies of Blomia tropicalis.</title>
        <authorList>
            <person name="Cui Y."/>
        </authorList>
    </citation>
    <scope>NUCLEOTIDE SEQUENCE</scope>
    <source>
        <tissue evidence="4">Adult mites</tissue>
    </source>
</reference>
<evidence type="ECO:0000313" key="4">
    <source>
        <dbReference type="EMBL" id="KAJ6215686.1"/>
    </source>
</evidence>
<feature type="compositionally biased region" description="Gly residues" evidence="1">
    <location>
        <begin position="357"/>
        <end position="404"/>
    </location>
</feature>
<dbReference type="PROSITE" id="PS50940">
    <property type="entry name" value="CHIT_BIND_II"/>
    <property type="match status" value="1"/>
</dbReference>
<dbReference type="PANTHER" id="PTHR22933">
    <property type="entry name" value="FI18007P1-RELATED"/>
    <property type="match status" value="1"/>
</dbReference>
<sequence length="571" mass="61290">MLDNIPNQIGWNKFCILLYTIVLLVHVITIVECVDDDNDETSIVDPESNLELPPIHLIRSRREVIRGQNYHYQREYELNRLRFEQRHPDRPKAFFVREYHQGHDVPKPLLQLTELKSLSNPTLVQSIVVPTTASSLIEADVRVRPDSMKPMQSDDNNRQQWYATKAALKAALEHGDKDLSILEYLKAKQEHAKAKAKAKEASGESSPSSPSSSGDGGDSTDGGSDEQTKEDGPKTSGGDSINKNVRFDEQTKEDIDKILAYDPRKPFGDRLRPGSGGIGGSILDTRYPTSRRPTFPDFIRTPSGSGGGVGGGGARYPTGASMDGQLTKLRRLYPHLFPESDIDQGGSRRQKPASGSAGAGGIGGGTSGPGANAGAGIGSGGGGSGGAGDGQGSADLGGPGGFSGPGVAARPSIGSTGGIGGGGLGGVNRTLIPTGSGFVSPYPSRFPGTRLSGLTQWPNVRNSTYPGIPGYIRYDYPGYSTIPYTGFKCEHMPYKYGYYADISAGCQVFHVCQKDGRMDSFLCPNGTLFHQKVMTCDWWYHVHCPSSSGYYYLNGRIGVLPFLPATLARFD</sequence>
<dbReference type="Gene3D" id="2.170.140.10">
    <property type="entry name" value="Chitin binding domain"/>
    <property type="match status" value="1"/>
</dbReference>
<gene>
    <name evidence="4" type="ORF">RDWZM_010186</name>
</gene>
<keyword evidence="5" id="KW-1185">Reference proteome</keyword>
<feature type="compositionally biased region" description="Low complexity" evidence="1">
    <location>
        <begin position="203"/>
        <end position="213"/>
    </location>
</feature>
<dbReference type="InterPro" id="IPR052976">
    <property type="entry name" value="Scoloptoxin-like"/>
</dbReference>
<dbReference type="InterPro" id="IPR002557">
    <property type="entry name" value="Chitin-bd_dom"/>
</dbReference>
<dbReference type="InterPro" id="IPR036508">
    <property type="entry name" value="Chitin-bd_dom_sf"/>
</dbReference>
<feature type="region of interest" description="Disordered" evidence="1">
    <location>
        <begin position="195"/>
        <end position="249"/>
    </location>
</feature>
<evidence type="ECO:0000259" key="3">
    <source>
        <dbReference type="PROSITE" id="PS50940"/>
    </source>
</evidence>
<feature type="signal peptide" evidence="2">
    <location>
        <begin position="1"/>
        <end position="33"/>
    </location>
</feature>